<dbReference type="InterPro" id="IPR020845">
    <property type="entry name" value="AMP-binding_CS"/>
</dbReference>
<dbReference type="FunFam" id="3.30.300.30:FF:000008">
    <property type="entry name" value="2,3-dihydroxybenzoate-AMP ligase"/>
    <property type="match status" value="1"/>
</dbReference>
<organism evidence="5 6">
    <name type="scientific">Chloroflexus aurantiacus (strain ATCC 29366 / DSM 635 / J-10-fl)</name>
    <dbReference type="NCBI Taxonomy" id="324602"/>
    <lineage>
        <taxon>Bacteria</taxon>
        <taxon>Bacillati</taxon>
        <taxon>Chloroflexota</taxon>
        <taxon>Chloroflexia</taxon>
        <taxon>Chloroflexales</taxon>
        <taxon>Chloroflexineae</taxon>
        <taxon>Chloroflexaceae</taxon>
        <taxon>Chloroflexus</taxon>
    </lineage>
</organism>
<keyword evidence="6" id="KW-1185">Reference proteome</keyword>
<evidence type="ECO:0000256" key="2">
    <source>
        <dbReference type="ARBA" id="ARBA00022598"/>
    </source>
</evidence>
<accession>A9WG07</accession>
<dbReference type="InterPro" id="IPR042099">
    <property type="entry name" value="ANL_N_sf"/>
</dbReference>
<dbReference type="AlphaFoldDB" id="A9WG07"/>
<feature type="domain" description="AMP-dependent synthetase/ligase" evidence="3">
    <location>
        <begin position="12"/>
        <end position="359"/>
    </location>
</feature>
<evidence type="ECO:0000259" key="4">
    <source>
        <dbReference type="Pfam" id="PF13193"/>
    </source>
</evidence>
<dbReference type="PANTHER" id="PTHR43201:SF8">
    <property type="entry name" value="ACYL-COA SYNTHETASE FAMILY MEMBER 3"/>
    <property type="match status" value="1"/>
</dbReference>
<dbReference type="InterPro" id="IPR025110">
    <property type="entry name" value="AMP-bd_C"/>
</dbReference>
<dbReference type="InParanoid" id="A9WG07"/>
<dbReference type="Pfam" id="PF13193">
    <property type="entry name" value="AMP-binding_C"/>
    <property type="match status" value="1"/>
</dbReference>
<dbReference type="PATRIC" id="fig|324602.8.peg.3360"/>
<evidence type="ECO:0000259" key="3">
    <source>
        <dbReference type="Pfam" id="PF00501"/>
    </source>
</evidence>
<dbReference type="SUPFAM" id="SSF56801">
    <property type="entry name" value="Acetyl-CoA synthetase-like"/>
    <property type="match status" value="1"/>
</dbReference>
<dbReference type="Gene3D" id="3.40.50.12780">
    <property type="entry name" value="N-terminal domain of ligase-like"/>
    <property type="match status" value="1"/>
</dbReference>
<sequence>MSLSPIVATLLQHAETTPHRPCIVFDQHLITYADLARAVAGWAGRFHSLGINRGDRIALALPNTPAFIAAYFGAQLAGAAVVLINPQYRHTELSHLLSDSEPAIVVATTENEAFITAAMPESRPHLLKPLAELCGAPPADPGLFTPPAADEMALIAYTSGTTGRAKGAVHTHASLAANCAAISTAWRWTEHDRLLLMLPLFHVHGLGVGVHGTIRNGASLELHSRFDADVALQRMHDPAITLFFGVPTMYIRLIEAARHQGVPEHRLRLFVSGSAPLSPQTFADFASLFGQPILERYGMTETGMNLTNPYAGERRPGSVGMPFPGQEARIVDRTTGQPLPTGQIGEIQVRGPHLFRGYWRNPAATAAAFTADGWFYTGDLGFVDDDGYFHITGRSRDLIISGGYNIYPREVEEVLAQHPAVAECAVYGEADPDLGEVPVAAVVTNGQAVTAADLIEFCRMHLAAYKRPRRIHFVTSLPRNALGKVQRHLLADAVSNHR</sequence>
<dbReference type="Proteomes" id="UP000002008">
    <property type="component" value="Chromosome"/>
</dbReference>
<evidence type="ECO:0000313" key="6">
    <source>
        <dbReference type="Proteomes" id="UP000002008"/>
    </source>
</evidence>
<dbReference type="eggNOG" id="COG0318">
    <property type="taxonomic scope" value="Bacteria"/>
</dbReference>
<dbReference type="EMBL" id="CP000909">
    <property type="protein sequence ID" value="ABY36161.1"/>
    <property type="molecule type" value="Genomic_DNA"/>
</dbReference>
<dbReference type="Gene3D" id="3.30.300.30">
    <property type="match status" value="1"/>
</dbReference>
<dbReference type="PROSITE" id="PS00455">
    <property type="entry name" value="AMP_BINDING"/>
    <property type="match status" value="1"/>
</dbReference>
<dbReference type="RefSeq" id="WP_012258814.1">
    <property type="nucleotide sequence ID" value="NC_010175.1"/>
</dbReference>
<keyword evidence="2 5" id="KW-0436">Ligase</keyword>
<reference evidence="6" key="1">
    <citation type="journal article" date="2011" name="BMC Genomics">
        <title>Complete genome sequence of the filamentous anoxygenic phototrophic bacterium Chloroflexus aurantiacus.</title>
        <authorList>
            <person name="Tang K.H."/>
            <person name="Barry K."/>
            <person name="Chertkov O."/>
            <person name="Dalin E."/>
            <person name="Han C.S."/>
            <person name="Hauser L.J."/>
            <person name="Honchak B.M."/>
            <person name="Karbach L.E."/>
            <person name="Land M.L."/>
            <person name="Lapidus A."/>
            <person name="Larimer F.W."/>
            <person name="Mikhailova N."/>
            <person name="Pitluck S."/>
            <person name="Pierson B.K."/>
            <person name="Blankenship R.E."/>
        </authorList>
    </citation>
    <scope>NUCLEOTIDE SEQUENCE [LARGE SCALE GENOMIC DNA]</scope>
    <source>
        <strain evidence="6">ATCC 29366 / DSM 635 / J-10-fl</strain>
    </source>
</reference>
<dbReference type="PANTHER" id="PTHR43201">
    <property type="entry name" value="ACYL-COA SYNTHETASE"/>
    <property type="match status" value="1"/>
</dbReference>
<dbReference type="Pfam" id="PF00501">
    <property type="entry name" value="AMP-binding"/>
    <property type="match status" value="1"/>
</dbReference>
<evidence type="ECO:0000256" key="1">
    <source>
        <dbReference type="ARBA" id="ARBA00006432"/>
    </source>
</evidence>
<dbReference type="GO" id="GO:0016405">
    <property type="term" value="F:CoA-ligase activity"/>
    <property type="evidence" value="ECO:0000318"/>
    <property type="project" value="GO_Central"/>
</dbReference>
<dbReference type="HOGENOM" id="CLU_000022_59_10_0"/>
<dbReference type="InterPro" id="IPR000873">
    <property type="entry name" value="AMP-dep_synth/lig_dom"/>
</dbReference>
<comment type="similarity">
    <text evidence="1">Belongs to the ATP-dependent AMP-binding enzyme family.</text>
</comment>
<protein>
    <submittedName>
        <fullName evidence="5">AMP-dependent synthetase and ligase</fullName>
    </submittedName>
</protein>
<dbReference type="InterPro" id="IPR045851">
    <property type="entry name" value="AMP-bd_C_sf"/>
</dbReference>
<dbReference type="EnsemblBacteria" id="ABY36161">
    <property type="protein sequence ID" value="ABY36161"/>
    <property type="gene ID" value="Caur_2962"/>
</dbReference>
<name>A9WG07_CHLAA</name>
<proteinExistence type="inferred from homology"/>
<evidence type="ECO:0000313" key="5">
    <source>
        <dbReference type="EMBL" id="ABY36161.1"/>
    </source>
</evidence>
<dbReference type="CDD" id="cd05941">
    <property type="entry name" value="MCS"/>
    <property type="match status" value="1"/>
</dbReference>
<dbReference type="KEGG" id="cau:Caur_2962"/>
<gene>
    <name evidence="5" type="ordered locus">Caur_2962</name>
</gene>
<dbReference type="STRING" id="324602.Caur_2962"/>
<feature type="domain" description="AMP-binding enzyme C-terminal" evidence="4">
    <location>
        <begin position="410"/>
        <end position="484"/>
    </location>
</feature>